<dbReference type="Pfam" id="PF01612">
    <property type="entry name" value="DNA_pol_A_exo1"/>
    <property type="match status" value="1"/>
</dbReference>
<evidence type="ECO:0000259" key="8">
    <source>
        <dbReference type="SMART" id="SM00474"/>
    </source>
</evidence>
<organism evidence="9 10">
    <name type="scientific">Pontiella desulfatans</name>
    <dbReference type="NCBI Taxonomy" id="2750659"/>
    <lineage>
        <taxon>Bacteria</taxon>
        <taxon>Pseudomonadati</taxon>
        <taxon>Kiritimatiellota</taxon>
        <taxon>Kiritimatiellia</taxon>
        <taxon>Kiritimatiellales</taxon>
        <taxon>Pontiellaceae</taxon>
        <taxon>Pontiella</taxon>
    </lineage>
</organism>
<dbReference type="GO" id="GO:0046872">
    <property type="term" value="F:metal ion binding"/>
    <property type="evidence" value="ECO:0007669"/>
    <property type="project" value="UniProtKB-KW"/>
</dbReference>
<keyword evidence="2" id="KW-0479">Metal-binding</keyword>
<evidence type="ECO:0000256" key="4">
    <source>
        <dbReference type="ARBA" id="ARBA00022839"/>
    </source>
</evidence>
<dbReference type="Gene3D" id="3.30.420.10">
    <property type="entry name" value="Ribonuclease H-like superfamily/Ribonuclease H"/>
    <property type="match status" value="1"/>
</dbReference>
<evidence type="ECO:0000313" key="10">
    <source>
        <dbReference type="Proteomes" id="UP000366872"/>
    </source>
</evidence>
<evidence type="ECO:0000313" key="9">
    <source>
        <dbReference type="EMBL" id="VGO12911.1"/>
    </source>
</evidence>
<evidence type="ECO:0000256" key="7">
    <source>
        <dbReference type="ARBA" id="ARBA00042761"/>
    </source>
</evidence>
<evidence type="ECO:0000256" key="6">
    <source>
        <dbReference type="ARBA" id="ARBA00040531"/>
    </source>
</evidence>
<keyword evidence="3" id="KW-0378">Hydrolase</keyword>
<dbReference type="Proteomes" id="UP000366872">
    <property type="component" value="Unassembled WGS sequence"/>
</dbReference>
<dbReference type="AlphaFoldDB" id="A0A6C2TZY5"/>
<keyword evidence="10" id="KW-1185">Reference proteome</keyword>
<dbReference type="PANTHER" id="PTHR13620:SF109">
    <property type="entry name" value="3'-5' EXONUCLEASE"/>
    <property type="match status" value="1"/>
</dbReference>
<evidence type="ECO:0000256" key="5">
    <source>
        <dbReference type="ARBA" id="ARBA00022842"/>
    </source>
</evidence>
<dbReference type="GO" id="GO:0003676">
    <property type="term" value="F:nucleic acid binding"/>
    <property type="evidence" value="ECO:0007669"/>
    <property type="project" value="InterPro"/>
</dbReference>
<gene>
    <name evidence="9" type="ORF">PDESU_01465</name>
</gene>
<dbReference type="GO" id="GO:0006139">
    <property type="term" value="P:nucleobase-containing compound metabolic process"/>
    <property type="evidence" value="ECO:0007669"/>
    <property type="project" value="InterPro"/>
</dbReference>
<evidence type="ECO:0000256" key="3">
    <source>
        <dbReference type="ARBA" id="ARBA00022801"/>
    </source>
</evidence>
<reference evidence="9 10" key="1">
    <citation type="submission" date="2019-04" db="EMBL/GenBank/DDBJ databases">
        <authorList>
            <person name="Van Vliet M D."/>
        </authorList>
    </citation>
    <scope>NUCLEOTIDE SEQUENCE [LARGE SCALE GENOMIC DNA]</scope>
    <source>
        <strain evidence="9 10">F1</strain>
    </source>
</reference>
<name>A0A6C2TZY5_PONDE</name>
<dbReference type="RefSeq" id="WP_136078536.1">
    <property type="nucleotide sequence ID" value="NZ_CAAHFG010000001.1"/>
</dbReference>
<keyword evidence="4" id="KW-0269">Exonuclease</keyword>
<dbReference type="EMBL" id="CAAHFG010000001">
    <property type="protein sequence ID" value="VGO12911.1"/>
    <property type="molecule type" value="Genomic_DNA"/>
</dbReference>
<dbReference type="SMART" id="SM00474">
    <property type="entry name" value="35EXOc"/>
    <property type="match status" value="1"/>
</dbReference>
<proteinExistence type="predicted"/>
<dbReference type="SUPFAM" id="SSF53098">
    <property type="entry name" value="Ribonuclease H-like"/>
    <property type="match status" value="1"/>
</dbReference>
<evidence type="ECO:0000256" key="1">
    <source>
        <dbReference type="ARBA" id="ARBA00022722"/>
    </source>
</evidence>
<dbReference type="InterPro" id="IPR051132">
    <property type="entry name" value="3-5_Exonuclease_domain"/>
</dbReference>
<dbReference type="PANTHER" id="PTHR13620">
    <property type="entry name" value="3-5 EXONUCLEASE"/>
    <property type="match status" value="1"/>
</dbReference>
<accession>A0A6C2TZY5</accession>
<sequence>MNGFPEKKHISKAEINELPMKSYDGPIHLFNTEAEADAAAAKLLDETLLGFDTETRPAFRKGESYDPSLLQLATEQAVFLFQLQQCGLTPNLIKVLSSPDIVKAGVAIDRDISELQAMEPFEADGFIELAIPAKEAGIKNLGLRGMTAILFSFRISKKEQVSNWARPELTESQQTYAATDAWLGRKIFLAFQENGLV</sequence>
<protein>
    <recommendedName>
        <fullName evidence="6">3'-5' exonuclease</fullName>
    </recommendedName>
    <alternativeName>
        <fullName evidence="7">Werner Syndrome-like exonuclease</fullName>
    </alternativeName>
</protein>
<dbReference type="InterPro" id="IPR036397">
    <property type="entry name" value="RNaseH_sf"/>
</dbReference>
<evidence type="ECO:0000256" key="2">
    <source>
        <dbReference type="ARBA" id="ARBA00022723"/>
    </source>
</evidence>
<dbReference type="GO" id="GO:0008408">
    <property type="term" value="F:3'-5' exonuclease activity"/>
    <property type="evidence" value="ECO:0007669"/>
    <property type="project" value="InterPro"/>
</dbReference>
<dbReference type="CDD" id="cd06141">
    <property type="entry name" value="WRN_exo"/>
    <property type="match status" value="1"/>
</dbReference>
<keyword evidence="1" id="KW-0540">Nuclease</keyword>
<feature type="domain" description="3'-5' exonuclease" evidence="8">
    <location>
        <begin position="27"/>
        <end position="196"/>
    </location>
</feature>
<dbReference type="InterPro" id="IPR002562">
    <property type="entry name" value="3'-5'_exonuclease_dom"/>
</dbReference>
<keyword evidence="5" id="KW-0460">Magnesium</keyword>
<dbReference type="InterPro" id="IPR012337">
    <property type="entry name" value="RNaseH-like_sf"/>
</dbReference>